<accession>A0A2G8K8H8</accession>
<proteinExistence type="predicted"/>
<gene>
    <name evidence="6" type="ORF">BSL78_18863</name>
</gene>
<evidence type="ECO:0000313" key="6">
    <source>
        <dbReference type="EMBL" id="PIK44273.1"/>
    </source>
</evidence>
<dbReference type="InterPro" id="IPR005178">
    <property type="entry name" value="Ostalpha/TMEM184C"/>
</dbReference>
<dbReference type="PANTHER" id="PTHR23423">
    <property type="entry name" value="ORGANIC SOLUTE TRANSPORTER-RELATED"/>
    <property type="match status" value="1"/>
</dbReference>
<feature type="transmembrane region" description="Helical" evidence="5">
    <location>
        <begin position="74"/>
        <end position="95"/>
    </location>
</feature>
<dbReference type="EMBL" id="MRZV01000786">
    <property type="protein sequence ID" value="PIK44273.1"/>
    <property type="molecule type" value="Genomic_DNA"/>
</dbReference>
<dbReference type="GO" id="GO:0016020">
    <property type="term" value="C:membrane"/>
    <property type="evidence" value="ECO:0007669"/>
    <property type="project" value="UniProtKB-SubCell"/>
</dbReference>
<evidence type="ECO:0000256" key="3">
    <source>
        <dbReference type="ARBA" id="ARBA00022989"/>
    </source>
</evidence>
<keyword evidence="4 5" id="KW-0472">Membrane</keyword>
<dbReference type="Proteomes" id="UP000230750">
    <property type="component" value="Unassembled WGS sequence"/>
</dbReference>
<dbReference type="SMART" id="SM01417">
    <property type="entry name" value="Solute_trans_a"/>
    <property type="match status" value="1"/>
</dbReference>
<sequence length="366" mass="41336">MGINFRRGTLDQYVMNCTDVTVTASDVYKAYLQNGWSTAIFCTTIIFAVLTYALYGYLSISIHKRTQFGPRRIFVVRLIGLFPIFSLTSLTGFLVPRASNIAKWGSSMYLAHTIYSFLLLLIDYYGGPQDMINTICRKPVSIARAPLACCFAPFLPEVQLDVKRFHLIRYLVLQVTIIRPTCVFLNAVMWADGVQEDSFVDPLVAGLYLQVVTMVSTLIAVYGLQIFYHASLEYLRQEEIRPKFAILQTVLLSTNIESFIFTLLARLDAFPCIGPWTSGSRTDVVYNIIVVHEMFIFLLVFALLHLRNRRRQTQGFGAVSRVEVEALPSKRSLSADQINEIAEDGDGLQSSAAIEYNLRNSRESVI</sequence>
<name>A0A2G8K8H8_STIJA</name>
<protein>
    <submittedName>
        <fullName evidence="6">Putative organic solute transporter subunit alpha</fullName>
    </submittedName>
</protein>
<dbReference type="OrthoDB" id="5832279at2759"/>
<comment type="subcellular location">
    <subcellularLocation>
        <location evidence="1">Membrane</location>
        <topology evidence="1">Multi-pass membrane protein</topology>
    </subcellularLocation>
</comment>
<dbReference type="STRING" id="307972.A0A2G8K8H8"/>
<evidence type="ECO:0000256" key="2">
    <source>
        <dbReference type="ARBA" id="ARBA00022692"/>
    </source>
</evidence>
<organism evidence="6 7">
    <name type="scientific">Stichopus japonicus</name>
    <name type="common">Sea cucumber</name>
    <dbReference type="NCBI Taxonomy" id="307972"/>
    <lineage>
        <taxon>Eukaryota</taxon>
        <taxon>Metazoa</taxon>
        <taxon>Echinodermata</taxon>
        <taxon>Eleutherozoa</taxon>
        <taxon>Echinozoa</taxon>
        <taxon>Holothuroidea</taxon>
        <taxon>Aspidochirotacea</taxon>
        <taxon>Aspidochirotida</taxon>
        <taxon>Stichopodidae</taxon>
        <taxon>Apostichopus</taxon>
    </lineage>
</organism>
<reference evidence="6 7" key="1">
    <citation type="journal article" date="2017" name="PLoS Biol.">
        <title>The sea cucumber genome provides insights into morphological evolution and visceral regeneration.</title>
        <authorList>
            <person name="Zhang X."/>
            <person name="Sun L."/>
            <person name="Yuan J."/>
            <person name="Sun Y."/>
            <person name="Gao Y."/>
            <person name="Zhang L."/>
            <person name="Li S."/>
            <person name="Dai H."/>
            <person name="Hamel J.F."/>
            <person name="Liu C."/>
            <person name="Yu Y."/>
            <person name="Liu S."/>
            <person name="Lin W."/>
            <person name="Guo K."/>
            <person name="Jin S."/>
            <person name="Xu P."/>
            <person name="Storey K.B."/>
            <person name="Huan P."/>
            <person name="Zhang T."/>
            <person name="Zhou Y."/>
            <person name="Zhang J."/>
            <person name="Lin C."/>
            <person name="Li X."/>
            <person name="Xing L."/>
            <person name="Huo D."/>
            <person name="Sun M."/>
            <person name="Wang L."/>
            <person name="Mercier A."/>
            <person name="Li F."/>
            <person name="Yang H."/>
            <person name="Xiang J."/>
        </authorList>
    </citation>
    <scope>NUCLEOTIDE SEQUENCE [LARGE SCALE GENOMIC DNA]</scope>
    <source>
        <strain evidence="6">Shaxun</strain>
        <tissue evidence="6">Muscle</tissue>
    </source>
</reference>
<feature type="transmembrane region" description="Helical" evidence="5">
    <location>
        <begin position="244"/>
        <end position="264"/>
    </location>
</feature>
<dbReference type="AlphaFoldDB" id="A0A2G8K8H8"/>
<keyword evidence="3 5" id="KW-1133">Transmembrane helix</keyword>
<keyword evidence="7" id="KW-1185">Reference proteome</keyword>
<evidence type="ECO:0000256" key="1">
    <source>
        <dbReference type="ARBA" id="ARBA00004141"/>
    </source>
</evidence>
<evidence type="ECO:0000256" key="5">
    <source>
        <dbReference type="SAM" id="Phobius"/>
    </source>
</evidence>
<evidence type="ECO:0000256" key="4">
    <source>
        <dbReference type="ARBA" id="ARBA00023136"/>
    </source>
</evidence>
<comment type="caution">
    <text evidence="6">The sequence shown here is derived from an EMBL/GenBank/DDBJ whole genome shotgun (WGS) entry which is preliminary data.</text>
</comment>
<feature type="transmembrane region" description="Helical" evidence="5">
    <location>
        <begin position="284"/>
        <end position="304"/>
    </location>
</feature>
<feature type="transmembrane region" description="Helical" evidence="5">
    <location>
        <begin position="203"/>
        <end position="224"/>
    </location>
</feature>
<keyword evidence="2 5" id="KW-0812">Transmembrane</keyword>
<feature type="transmembrane region" description="Helical" evidence="5">
    <location>
        <begin position="107"/>
        <end position="125"/>
    </location>
</feature>
<dbReference type="Pfam" id="PF03619">
    <property type="entry name" value="Solute_trans_a"/>
    <property type="match status" value="1"/>
</dbReference>
<feature type="transmembrane region" description="Helical" evidence="5">
    <location>
        <begin position="170"/>
        <end position="191"/>
    </location>
</feature>
<feature type="transmembrane region" description="Helical" evidence="5">
    <location>
        <begin position="36"/>
        <end position="62"/>
    </location>
</feature>
<evidence type="ECO:0000313" key="7">
    <source>
        <dbReference type="Proteomes" id="UP000230750"/>
    </source>
</evidence>